<gene>
    <name evidence="3" type="ORF">DSY98_06630</name>
</gene>
<organism evidence="3 4">
    <name type="scientific">SAR324 cluster bacterium</name>
    <dbReference type="NCBI Taxonomy" id="2024889"/>
    <lineage>
        <taxon>Bacteria</taxon>
        <taxon>Deltaproteobacteria</taxon>
        <taxon>SAR324 cluster</taxon>
    </lineage>
</organism>
<keyword evidence="1" id="KW-1133">Transmembrane helix</keyword>
<dbReference type="Proteomes" id="UP000286732">
    <property type="component" value="Unassembled WGS sequence"/>
</dbReference>
<feature type="domain" description="AB hydrolase-1" evidence="2">
    <location>
        <begin position="72"/>
        <end position="169"/>
    </location>
</feature>
<keyword evidence="1" id="KW-0472">Membrane</keyword>
<evidence type="ECO:0000313" key="4">
    <source>
        <dbReference type="Proteomes" id="UP000286732"/>
    </source>
</evidence>
<dbReference type="GO" id="GO:0016787">
    <property type="term" value="F:hydrolase activity"/>
    <property type="evidence" value="ECO:0007669"/>
    <property type="project" value="UniProtKB-KW"/>
</dbReference>
<evidence type="ECO:0000259" key="2">
    <source>
        <dbReference type="Pfam" id="PF00561"/>
    </source>
</evidence>
<sequence length="255" mass="28817">MRLKIFEKMIYILLIYLIAGAVLFFFQRKLLYFPTGKIPHAYETLTLENENETLKVIVLNSGREQALLYFGGNAETVVYNAADFITAFPLHTVYLLNYRGYGGSSGQPTEAGIFADALALFDKVQKKQERISVMGRSLGSGAATYLASKRPVEKMLLISPFDSIKSVAQNKFPIYPMFLLLKDKYDSIGRVKDISAKTIVLIAENDEVIPKKHSLRLISEFPPEQITVKTISDAGHNDISNKMEYYNHLKDFLNN</sequence>
<keyword evidence="1" id="KW-0812">Transmembrane</keyword>
<evidence type="ECO:0000256" key="1">
    <source>
        <dbReference type="SAM" id="Phobius"/>
    </source>
</evidence>
<dbReference type="PANTHER" id="PTHR12277">
    <property type="entry name" value="ALPHA/BETA HYDROLASE DOMAIN-CONTAINING PROTEIN"/>
    <property type="match status" value="1"/>
</dbReference>
<name>A0A432G5Y0_9DELT</name>
<accession>A0A432G5Y0</accession>
<reference evidence="3 4" key="1">
    <citation type="submission" date="2018-06" db="EMBL/GenBank/DDBJ databases">
        <title>Combined omics and stable isotope probing to characterize newly discovered Mariana Back-Arc vent microbial communities.</title>
        <authorList>
            <person name="Trembath-Reichert E."/>
            <person name="Huber J.A."/>
        </authorList>
    </citation>
    <scope>NUCLEOTIDE SEQUENCE [LARGE SCALE GENOMIC DNA]</scope>
    <source>
        <strain evidence="3">MAG 63_2</strain>
    </source>
</reference>
<proteinExistence type="predicted"/>
<dbReference type="InterPro" id="IPR000073">
    <property type="entry name" value="AB_hydrolase_1"/>
</dbReference>
<dbReference type="Pfam" id="PF00561">
    <property type="entry name" value="Abhydrolase_1"/>
    <property type="match status" value="1"/>
</dbReference>
<feature type="transmembrane region" description="Helical" evidence="1">
    <location>
        <begin position="9"/>
        <end position="26"/>
    </location>
</feature>
<dbReference type="SUPFAM" id="SSF53474">
    <property type="entry name" value="alpha/beta-Hydrolases"/>
    <property type="match status" value="1"/>
</dbReference>
<dbReference type="AlphaFoldDB" id="A0A432G5Y0"/>
<comment type="caution">
    <text evidence="3">The sequence shown here is derived from an EMBL/GenBank/DDBJ whole genome shotgun (WGS) entry which is preliminary data.</text>
</comment>
<dbReference type="EMBL" id="QNZM01000258">
    <property type="protein sequence ID" value="RTZ78907.1"/>
    <property type="molecule type" value="Genomic_DNA"/>
</dbReference>
<dbReference type="InterPro" id="IPR029058">
    <property type="entry name" value="AB_hydrolase_fold"/>
</dbReference>
<keyword evidence="3" id="KW-0378">Hydrolase</keyword>
<dbReference type="Gene3D" id="3.40.50.1820">
    <property type="entry name" value="alpha/beta hydrolase"/>
    <property type="match status" value="1"/>
</dbReference>
<evidence type="ECO:0000313" key="3">
    <source>
        <dbReference type="EMBL" id="RTZ78907.1"/>
    </source>
</evidence>
<protein>
    <submittedName>
        <fullName evidence="3">Alpha/beta hydrolase</fullName>
    </submittedName>
</protein>
<dbReference type="PANTHER" id="PTHR12277:SF81">
    <property type="entry name" value="PROTEIN ABHD13"/>
    <property type="match status" value="1"/>
</dbReference>